<reference evidence="10" key="1">
    <citation type="journal article" date="2020" name="bioRxiv">
        <title>Hybrid origin of Populus tomentosa Carr. identified through genome sequencing and phylogenomic analysis.</title>
        <authorList>
            <person name="An X."/>
            <person name="Gao K."/>
            <person name="Chen Z."/>
            <person name="Li J."/>
            <person name="Yang X."/>
            <person name="Yang X."/>
            <person name="Zhou J."/>
            <person name="Guo T."/>
            <person name="Zhao T."/>
            <person name="Huang S."/>
            <person name="Miao D."/>
            <person name="Khan W.U."/>
            <person name="Rao P."/>
            <person name="Ye M."/>
            <person name="Lei B."/>
            <person name="Liao W."/>
            <person name="Wang J."/>
            <person name="Ji L."/>
            <person name="Li Y."/>
            <person name="Guo B."/>
            <person name="Mustafa N.S."/>
            <person name="Li S."/>
            <person name="Yun Q."/>
            <person name="Keller S.R."/>
            <person name="Mao J."/>
            <person name="Zhang R."/>
            <person name="Strauss S.H."/>
        </authorList>
    </citation>
    <scope>NUCLEOTIDE SEQUENCE</scope>
    <source>
        <strain evidence="10">GM15</strain>
        <tissue evidence="10">Leaf</tissue>
    </source>
</reference>
<comment type="pathway">
    <text evidence="1 8">Sulfur metabolism; hydrogen sulfide biosynthesis; sulfite from sulfate: step 2/3.</text>
</comment>
<dbReference type="GO" id="GO:0000103">
    <property type="term" value="P:sulfate assimilation"/>
    <property type="evidence" value="ECO:0007669"/>
    <property type="project" value="InterPro"/>
</dbReference>
<evidence type="ECO:0000256" key="3">
    <source>
        <dbReference type="ARBA" id="ARBA00012121"/>
    </source>
</evidence>
<dbReference type="InterPro" id="IPR027417">
    <property type="entry name" value="P-loop_NTPase"/>
</dbReference>
<dbReference type="AlphaFoldDB" id="A0A8X7Z1F8"/>
<name>A0A8X7Z1F8_POPTO</name>
<dbReference type="NCBIfam" id="NF003013">
    <property type="entry name" value="PRK03846.1"/>
    <property type="match status" value="1"/>
</dbReference>
<evidence type="ECO:0000259" key="9">
    <source>
        <dbReference type="Pfam" id="PF01583"/>
    </source>
</evidence>
<feature type="domain" description="APS kinase" evidence="9">
    <location>
        <begin position="68"/>
        <end position="205"/>
    </location>
</feature>
<keyword evidence="11" id="KW-1185">Reference proteome</keyword>
<dbReference type="PANTHER" id="PTHR11055">
    <property type="entry name" value="BIFUNCTIONAL 3'-PHOSPHOADENOSINE 5'-PHOSPHOSULFATE SYNTHASE"/>
    <property type="match status" value="1"/>
</dbReference>
<comment type="catalytic activity">
    <reaction evidence="8">
        <text>adenosine 5'-phosphosulfate + ATP = 3'-phosphoadenylyl sulfate + ADP + H(+)</text>
        <dbReference type="Rhea" id="RHEA:24152"/>
        <dbReference type="ChEBI" id="CHEBI:15378"/>
        <dbReference type="ChEBI" id="CHEBI:30616"/>
        <dbReference type="ChEBI" id="CHEBI:58243"/>
        <dbReference type="ChEBI" id="CHEBI:58339"/>
        <dbReference type="ChEBI" id="CHEBI:456216"/>
        <dbReference type="EC" id="2.7.1.25"/>
    </reaction>
</comment>
<evidence type="ECO:0000256" key="5">
    <source>
        <dbReference type="ARBA" id="ARBA00022741"/>
    </source>
</evidence>
<dbReference type="Gene3D" id="3.40.50.300">
    <property type="entry name" value="P-loop containing nucleotide triphosphate hydrolases"/>
    <property type="match status" value="1"/>
</dbReference>
<dbReference type="InterPro" id="IPR002891">
    <property type="entry name" value="APS"/>
</dbReference>
<comment type="similarity">
    <text evidence="2 8">Belongs to the APS kinase family.</text>
</comment>
<evidence type="ECO:0000256" key="1">
    <source>
        <dbReference type="ARBA" id="ARBA00004806"/>
    </source>
</evidence>
<dbReference type="NCBIfam" id="TIGR00455">
    <property type="entry name" value="apsK"/>
    <property type="match status" value="1"/>
</dbReference>
<dbReference type="SUPFAM" id="SSF52540">
    <property type="entry name" value="P-loop containing nucleoside triphosphate hydrolases"/>
    <property type="match status" value="1"/>
</dbReference>
<keyword evidence="6 8" id="KW-0418">Kinase</keyword>
<sequence length="234" mass="25576">MNASGFKPALPGISSSKSLGFFSFSGGNQPFDLKPRGVCLIKAAMEETRTLKLDVNGKVGDKLPNGHAGKSTVACALSHMLYQRGNLSYILDGDNIRHGLNRDLSFKTEDRAENIRRVGEVAKLFADAGFICIACLISPYRRDRAECRAMLPSEGFVEVFMDVPLQVCENRDPKGLYKLARAGKIKGFTGIDDPYEPPLDAEIVLQCNTGDCSTPCDMAEKVISYLEVKGYLQA</sequence>
<keyword evidence="5 8" id="KW-0547">Nucleotide-binding</keyword>
<dbReference type="OrthoDB" id="506431at2759"/>
<proteinExistence type="inferred from homology"/>
<comment type="function">
    <text evidence="8">Catalyzes the synthesis of activated sulfate.</text>
</comment>
<dbReference type="Pfam" id="PF01583">
    <property type="entry name" value="APS_kinase"/>
    <property type="match status" value="1"/>
</dbReference>
<dbReference type="GO" id="GO:0004020">
    <property type="term" value="F:adenylylsulfate kinase activity"/>
    <property type="evidence" value="ECO:0007669"/>
    <property type="project" value="UniProtKB-EC"/>
</dbReference>
<evidence type="ECO:0000256" key="4">
    <source>
        <dbReference type="ARBA" id="ARBA00022679"/>
    </source>
</evidence>
<evidence type="ECO:0000313" key="10">
    <source>
        <dbReference type="EMBL" id="KAG6762598.1"/>
    </source>
</evidence>
<evidence type="ECO:0000256" key="6">
    <source>
        <dbReference type="ARBA" id="ARBA00022777"/>
    </source>
</evidence>
<evidence type="ECO:0000256" key="2">
    <source>
        <dbReference type="ARBA" id="ARBA00007008"/>
    </source>
</evidence>
<comment type="caution">
    <text evidence="10">The sequence shown here is derived from an EMBL/GenBank/DDBJ whole genome shotgun (WGS) entry which is preliminary data.</text>
</comment>
<evidence type="ECO:0000313" key="11">
    <source>
        <dbReference type="Proteomes" id="UP000886885"/>
    </source>
</evidence>
<gene>
    <name evidence="10" type="ORF">POTOM_033110</name>
</gene>
<dbReference type="PANTHER" id="PTHR11055:SF63">
    <property type="entry name" value="ADENYLYL-SULFATE KINASE 1, CHLOROPLASTIC"/>
    <property type="match status" value="1"/>
</dbReference>
<protein>
    <recommendedName>
        <fullName evidence="3 8">Adenylyl-sulfate kinase</fullName>
        <ecNumber evidence="3 8">2.7.1.25</ecNumber>
    </recommendedName>
</protein>
<keyword evidence="7 8" id="KW-0067">ATP-binding</keyword>
<organism evidence="10 11">
    <name type="scientific">Populus tomentosa</name>
    <name type="common">Chinese white poplar</name>
    <dbReference type="NCBI Taxonomy" id="118781"/>
    <lineage>
        <taxon>Eukaryota</taxon>
        <taxon>Viridiplantae</taxon>
        <taxon>Streptophyta</taxon>
        <taxon>Embryophyta</taxon>
        <taxon>Tracheophyta</taxon>
        <taxon>Spermatophyta</taxon>
        <taxon>Magnoliopsida</taxon>
        <taxon>eudicotyledons</taxon>
        <taxon>Gunneridae</taxon>
        <taxon>Pentapetalae</taxon>
        <taxon>rosids</taxon>
        <taxon>fabids</taxon>
        <taxon>Malpighiales</taxon>
        <taxon>Salicaceae</taxon>
        <taxon>Saliceae</taxon>
        <taxon>Populus</taxon>
    </lineage>
</organism>
<dbReference type="CDD" id="cd02027">
    <property type="entry name" value="APSK"/>
    <property type="match status" value="1"/>
</dbReference>
<dbReference type="Proteomes" id="UP000886885">
    <property type="component" value="Chromosome 9A"/>
</dbReference>
<dbReference type="InterPro" id="IPR059117">
    <property type="entry name" value="APS_kinase_dom"/>
</dbReference>
<evidence type="ECO:0000256" key="8">
    <source>
        <dbReference type="RuleBase" id="RU004347"/>
    </source>
</evidence>
<evidence type="ECO:0000256" key="7">
    <source>
        <dbReference type="ARBA" id="ARBA00022840"/>
    </source>
</evidence>
<dbReference type="EMBL" id="JAAWWB010000017">
    <property type="protein sequence ID" value="KAG6762598.1"/>
    <property type="molecule type" value="Genomic_DNA"/>
</dbReference>
<accession>A0A8X7Z1F8</accession>
<dbReference type="EC" id="2.7.1.25" evidence="3 8"/>
<keyword evidence="4 8" id="KW-0808">Transferase</keyword>
<dbReference type="GO" id="GO:0005524">
    <property type="term" value="F:ATP binding"/>
    <property type="evidence" value="ECO:0007669"/>
    <property type="project" value="UniProtKB-KW"/>
</dbReference>